<keyword evidence="2" id="KW-0201">Cytochrome c-type biogenesis</keyword>
<sequence>MKSFIPLMFLAVFFNLSVQGGSYKIVGKVGMLSAPAKVHLFYLSPDSKIVFQSLGLDKGAFEFSGDLEKAVKVNLFVDKEGKGINPKNADQLEIYLMPGTTEVVSLTDSISQAAVSGAQATMDYDRLKKQLKPLIDQKEKFHARYDALPRDKQQEDAAVAAIDQEDEENFAKQKKILAQFIRENPSSIISLDALTTFGGEIPEYGEVAPLYAGLSSEIKNSPEGKNYATLLEKLKSASLNSVAKDFTQSDVNGQPVSLSDFRGNYVLVDFWASWCGPCRRENPNVREAYSIYHPRGLEILGVSLDNDKEKWMKAIKDDQLPWTQVSDLKGWQNEVAARYNIKSIPQNFLVDPRGQIIGKNLRGEELQAKLKEIFD</sequence>
<dbReference type="InterPro" id="IPR017937">
    <property type="entry name" value="Thioredoxin_CS"/>
</dbReference>
<evidence type="ECO:0000313" key="6">
    <source>
        <dbReference type="EMBL" id="RKD90829.1"/>
    </source>
</evidence>
<dbReference type="PROSITE" id="PS51352">
    <property type="entry name" value="THIOREDOXIN_2"/>
    <property type="match status" value="1"/>
</dbReference>
<dbReference type="SUPFAM" id="SSF52833">
    <property type="entry name" value="Thioredoxin-like"/>
    <property type="match status" value="1"/>
</dbReference>
<dbReference type="PANTHER" id="PTHR42852:SF6">
    <property type="entry name" value="THIOL:DISULFIDE INTERCHANGE PROTEIN DSBE"/>
    <property type="match status" value="1"/>
</dbReference>
<dbReference type="OrthoDB" id="9794348at2"/>
<dbReference type="PANTHER" id="PTHR42852">
    <property type="entry name" value="THIOL:DISULFIDE INTERCHANGE PROTEIN DSBE"/>
    <property type="match status" value="1"/>
</dbReference>
<dbReference type="InterPro" id="IPR050553">
    <property type="entry name" value="Thioredoxin_ResA/DsbE_sf"/>
</dbReference>
<evidence type="ECO:0000256" key="1">
    <source>
        <dbReference type="ARBA" id="ARBA00004196"/>
    </source>
</evidence>
<dbReference type="Pfam" id="PF14289">
    <property type="entry name" value="DUF4369"/>
    <property type="match status" value="1"/>
</dbReference>
<dbReference type="EMBL" id="RAPN01000001">
    <property type="protein sequence ID" value="RKD90829.1"/>
    <property type="molecule type" value="Genomic_DNA"/>
</dbReference>
<gene>
    <name evidence="6" type="ORF">BC643_1173</name>
</gene>
<comment type="caution">
    <text evidence="6">The sequence shown here is derived from an EMBL/GenBank/DDBJ whole genome shotgun (WGS) entry which is preliminary data.</text>
</comment>
<keyword evidence="4" id="KW-0676">Redox-active center</keyword>
<evidence type="ECO:0000256" key="2">
    <source>
        <dbReference type="ARBA" id="ARBA00022748"/>
    </source>
</evidence>
<evidence type="ECO:0000259" key="5">
    <source>
        <dbReference type="PROSITE" id="PS51352"/>
    </source>
</evidence>
<dbReference type="Gene3D" id="3.40.30.10">
    <property type="entry name" value="Glutaredoxin"/>
    <property type="match status" value="1"/>
</dbReference>
<dbReference type="InterPro" id="IPR025380">
    <property type="entry name" value="DUF4369"/>
</dbReference>
<dbReference type="InterPro" id="IPR013766">
    <property type="entry name" value="Thioredoxin_domain"/>
</dbReference>
<dbReference type="GO" id="GO:0016209">
    <property type="term" value="F:antioxidant activity"/>
    <property type="evidence" value="ECO:0007669"/>
    <property type="project" value="InterPro"/>
</dbReference>
<dbReference type="Proteomes" id="UP000283387">
    <property type="component" value="Unassembled WGS sequence"/>
</dbReference>
<dbReference type="InterPro" id="IPR000866">
    <property type="entry name" value="AhpC/TSA"/>
</dbReference>
<comment type="subcellular location">
    <subcellularLocation>
        <location evidence="1">Cell envelope</location>
    </subcellularLocation>
</comment>
<dbReference type="AlphaFoldDB" id="A0A419W5U5"/>
<evidence type="ECO:0000256" key="3">
    <source>
        <dbReference type="ARBA" id="ARBA00023157"/>
    </source>
</evidence>
<keyword evidence="7" id="KW-1185">Reference proteome</keyword>
<name>A0A419W5U5_9BACT</name>
<dbReference type="GO" id="GO:0030313">
    <property type="term" value="C:cell envelope"/>
    <property type="evidence" value="ECO:0007669"/>
    <property type="project" value="UniProtKB-SubCell"/>
</dbReference>
<dbReference type="GO" id="GO:0017004">
    <property type="term" value="P:cytochrome complex assembly"/>
    <property type="evidence" value="ECO:0007669"/>
    <property type="project" value="UniProtKB-KW"/>
</dbReference>
<dbReference type="InterPro" id="IPR036249">
    <property type="entry name" value="Thioredoxin-like_sf"/>
</dbReference>
<dbReference type="Pfam" id="PF00578">
    <property type="entry name" value="AhpC-TSA"/>
    <property type="match status" value="1"/>
</dbReference>
<organism evidence="6 7">
    <name type="scientific">Mangrovibacterium diazotrophicum</name>
    <dbReference type="NCBI Taxonomy" id="1261403"/>
    <lineage>
        <taxon>Bacteria</taxon>
        <taxon>Pseudomonadati</taxon>
        <taxon>Bacteroidota</taxon>
        <taxon>Bacteroidia</taxon>
        <taxon>Marinilabiliales</taxon>
        <taxon>Prolixibacteraceae</taxon>
        <taxon>Mangrovibacterium</taxon>
    </lineage>
</organism>
<proteinExistence type="predicted"/>
<evidence type="ECO:0000313" key="7">
    <source>
        <dbReference type="Proteomes" id="UP000283387"/>
    </source>
</evidence>
<dbReference type="GO" id="GO:0016491">
    <property type="term" value="F:oxidoreductase activity"/>
    <property type="evidence" value="ECO:0007669"/>
    <property type="project" value="InterPro"/>
</dbReference>
<reference evidence="6 7" key="1">
    <citation type="submission" date="2018-09" db="EMBL/GenBank/DDBJ databases">
        <title>Genomic Encyclopedia of Archaeal and Bacterial Type Strains, Phase II (KMG-II): from individual species to whole genera.</title>
        <authorList>
            <person name="Goeker M."/>
        </authorList>
    </citation>
    <scope>NUCLEOTIDE SEQUENCE [LARGE SCALE GENOMIC DNA]</scope>
    <source>
        <strain evidence="6 7">DSM 27148</strain>
    </source>
</reference>
<dbReference type="PROSITE" id="PS00194">
    <property type="entry name" value="THIOREDOXIN_1"/>
    <property type="match status" value="1"/>
</dbReference>
<keyword evidence="3" id="KW-1015">Disulfide bond</keyword>
<feature type="domain" description="Thioredoxin" evidence="5">
    <location>
        <begin position="237"/>
        <end position="375"/>
    </location>
</feature>
<protein>
    <submittedName>
        <fullName evidence="6">Peroxiredoxin</fullName>
    </submittedName>
</protein>
<dbReference type="RefSeq" id="WP_120272198.1">
    <property type="nucleotide sequence ID" value="NZ_RAPN01000001.1"/>
</dbReference>
<accession>A0A419W5U5</accession>
<dbReference type="CDD" id="cd02966">
    <property type="entry name" value="TlpA_like_family"/>
    <property type="match status" value="1"/>
</dbReference>
<evidence type="ECO:0000256" key="4">
    <source>
        <dbReference type="ARBA" id="ARBA00023284"/>
    </source>
</evidence>